<dbReference type="SUPFAM" id="SSF63829">
    <property type="entry name" value="Calcium-dependent phosphotriesterase"/>
    <property type="match status" value="1"/>
</dbReference>
<feature type="chain" id="PRO_5004109875" evidence="1">
    <location>
        <begin position="20"/>
        <end position="358"/>
    </location>
</feature>
<accession>N1QHH1</accession>
<keyword evidence="1" id="KW-0732">Signal</keyword>
<evidence type="ECO:0000256" key="1">
    <source>
        <dbReference type="SAM" id="SignalP"/>
    </source>
</evidence>
<reference evidence="2" key="1">
    <citation type="journal article" date="2012" name="PLoS Pathog.">
        <title>Diverse lifestyles and strategies of plant pathogenesis encoded in the genomes of eighteen Dothideomycetes fungi.</title>
        <authorList>
            <person name="Ohm R.A."/>
            <person name="Feau N."/>
            <person name="Henrissat B."/>
            <person name="Schoch C.L."/>
            <person name="Horwitz B.A."/>
            <person name="Barry K.W."/>
            <person name="Condon B.J."/>
            <person name="Copeland A.C."/>
            <person name="Dhillon B."/>
            <person name="Glaser F."/>
            <person name="Hesse C.N."/>
            <person name="Kosti I."/>
            <person name="LaButti K."/>
            <person name="Lindquist E.A."/>
            <person name="Lucas S."/>
            <person name="Salamov A.A."/>
            <person name="Bradshaw R.E."/>
            <person name="Ciuffetti L."/>
            <person name="Hamelin R.C."/>
            <person name="Kema G.H.J."/>
            <person name="Lawrence C."/>
            <person name="Scott J.A."/>
            <person name="Spatafora J.W."/>
            <person name="Turgeon B.G."/>
            <person name="de Wit P.J.G.M."/>
            <person name="Zhong S."/>
            <person name="Goodwin S.B."/>
            <person name="Grigoriev I.V."/>
        </authorList>
    </citation>
    <scope>NUCLEOTIDE SEQUENCE [LARGE SCALE GENOMIC DNA]</scope>
    <source>
        <strain evidence="2">SO2202</strain>
    </source>
</reference>
<dbReference type="OrthoDB" id="3625478at2759"/>
<feature type="signal peptide" evidence="1">
    <location>
        <begin position="1"/>
        <end position="19"/>
    </location>
</feature>
<dbReference type="RefSeq" id="XP_016764761.1">
    <property type="nucleotide sequence ID" value="XM_016902296.1"/>
</dbReference>
<dbReference type="InterPro" id="IPR051344">
    <property type="entry name" value="Vgb"/>
</dbReference>
<gene>
    <name evidence="2" type="ORF">SEPMUDRAFT_129545</name>
</gene>
<dbReference type="Pfam" id="PF24684">
    <property type="entry name" value="Vgb_lyase"/>
    <property type="match status" value="1"/>
</dbReference>
<dbReference type="OMA" id="CETEFHP"/>
<dbReference type="InterPro" id="IPR015943">
    <property type="entry name" value="WD40/YVTN_repeat-like_dom_sf"/>
</dbReference>
<reference evidence="2" key="2">
    <citation type="submission" date="2012-07" db="EMBL/GenBank/DDBJ databases">
        <title>Genome evolution in poplar pathogens from wild and recently domesticated pathosystems.</title>
        <authorList>
            <consortium name="DOE Joint Genome Institute"/>
            <person name="Dhillon B."/>
            <person name="Feau N."/>
            <person name="Sakalidis M.L."/>
            <person name="Gill N."/>
            <person name="Aerts A."/>
            <person name="Ohm R."/>
            <person name="LaButti K."/>
            <person name="Pangilinan J."/>
            <person name="Lindquist E."/>
            <person name="Copeland A."/>
            <person name="Beauseigle S."/>
            <person name="Grigoriev I.V."/>
            <person name="Goodwin S.B."/>
            <person name="Tanguay P."/>
            <person name="Hamelin R.C."/>
        </authorList>
    </citation>
    <scope>NUCLEOTIDE SEQUENCE</scope>
    <source>
        <strain evidence="2">SO2202</strain>
    </source>
</reference>
<dbReference type="eggNOG" id="ENOG502SXCK">
    <property type="taxonomic scope" value="Eukaryota"/>
</dbReference>
<proteinExistence type="predicted"/>
<dbReference type="Gene3D" id="2.130.10.10">
    <property type="entry name" value="YVTN repeat-like/Quinoprotein amine dehydrogenase"/>
    <property type="match status" value="2"/>
</dbReference>
<sequence>MYKLAARGALLATAACAAAAPTERQASRFTYYPLSTTLGSPCDITTGLDGRIYADTFTSNKIVQIDIPTGQLREFDIPYKLPVLGNSVLPSDVQGRVALSCVVQPGKNGKIYAATGVRNEFAIFDPSTGNVTVLETGNPLGNLQPFNDAWPGETGMFFSQTTANVINLIDYETNSIQTWPVPTPLSGPLGMIVASDGNLWFVEMLANKIARLNPSTGIIDEWPLPLSLLTPSVMRAETEGRYLWFTSIAGNALGRFDMFTYTAQAFPIPELLATPIENTVDSRGNVWFSTLLRNSLNYLTPASGEFTSIKQPGADVSVLPLLLPDLPPAGNIAVHYNAVEDAIWFSELVNNRIGRYQI</sequence>
<name>N1QHH1_SPHMS</name>
<dbReference type="Proteomes" id="UP000016931">
    <property type="component" value="Unassembled WGS sequence"/>
</dbReference>
<keyword evidence="3" id="KW-1185">Reference proteome</keyword>
<dbReference type="AlphaFoldDB" id="N1QHH1"/>
<organism evidence="2 3">
    <name type="scientific">Sphaerulina musiva (strain SO2202)</name>
    <name type="common">Poplar stem canker fungus</name>
    <name type="synonym">Septoria musiva</name>
    <dbReference type="NCBI Taxonomy" id="692275"/>
    <lineage>
        <taxon>Eukaryota</taxon>
        <taxon>Fungi</taxon>
        <taxon>Dikarya</taxon>
        <taxon>Ascomycota</taxon>
        <taxon>Pezizomycotina</taxon>
        <taxon>Dothideomycetes</taxon>
        <taxon>Dothideomycetidae</taxon>
        <taxon>Mycosphaerellales</taxon>
        <taxon>Mycosphaerellaceae</taxon>
        <taxon>Sphaerulina</taxon>
    </lineage>
</organism>
<dbReference type="PANTHER" id="PTHR40274">
    <property type="entry name" value="VIRGINIAMYCIN B LYASE"/>
    <property type="match status" value="1"/>
</dbReference>
<dbReference type="HOGENOM" id="CLU_787981_0_0_1"/>
<dbReference type="EMBL" id="KB456260">
    <property type="protein sequence ID" value="EMF16640.1"/>
    <property type="molecule type" value="Genomic_DNA"/>
</dbReference>
<evidence type="ECO:0000313" key="3">
    <source>
        <dbReference type="Proteomes" id="UP000016931"/>
    </source>
</evidence>
<protein>
    <submittedName>
        <fullName evidence="2">SMP-30/Gluconolaconase/LRE domain protein</fullName>
    </submittedName>
</protein>
<dbReference type="GeneID" id="27899433"/>
<evidence type="ECO:0000313" key="2">
    <source>
        <dbReference type="EMBL" id="EMF16640.1"/>
    </source>
</evidence>
<dbReference type="PANTHER" id="PTHR40274:SF3">
    <property type="entry name" value="VIRGINIAMYCIN B LYASE"/>
    <property type="match status" value="1"/>
</dbReference>
<dbReference type="SUPFAM" id="SSF63825">
    <property type="entry name" value="YWTD domain"/>
    <property type="match status" value="1"/>
</dbReference>